<evidence type="ECO:0000256" key="2">
    <source>
        <dbReference type="ARBA" id="ARBA00022679"/>
    </source>
</evidence>
<comment type="function">
    <text evidence="6">Catalyzes the transfer of methyl groups from S-adenosyl-methionine to the C-24 of sterols.</text>
</comment>
<dbReference type="PROSITE" id="PS51685">
    <property type="entry name" value="SAM_MT_ERG6_SMT"/>
    <property type="match status" value="1"/>
</dbReference>
<name>A0A1R1PGQ5_ZANCU</name>
<keyword evidence="6" id="KW-0752">Steroid biosynthesis</keyword>
<keyword evidence="6" id="KW-0443">Lipid metabolism</keyword>
<dbReference type="CDD" id="cd02440">
    <property type="entry name" value="AdoMet_MTases"/>
    <property type="match status" value="1"/>
</dbReference>
<gene>
    <name evidence="9" type="ORF">AX774_g4148</name>
    <name evidence="8" type="ORF">AX774_g6479</name>
</gene>
<keyword evidence="1 5" id="KW-0489">Methyltransferase</keyword>
<dbReference type="InterPro" id="IPR013705">
    <property type="entry name" value="Sterol_MeTrfase_C"/>
</dbReference>
<dbReference type="SUPFAM" id="SSF53335">
    <property type="entry name" value="S-adenosyl-L-methionine-dependent methyltransferases"/>
    <property type="match status" value="1"/>
</dbReference>
<keyword evidence="6" id="KW-0753">Steroid metabolism</keyword>
<reference evidence="10" key="2">
    <citation type="submission" date="2017-01" db="EMBL/GenBank/DDBJ databases">
        <authorList>
            <person name="Wang Y."/>
            <person name="White M."/>
            <person name="Kvist S."/>
            <person name="Moncalvo J.-M."/>
        </authorList>
    </citation>
    <scope>NUCLEOTIDE SEQUENCE [LARGE SCALE GENOMIC DNA]</scope>
    <source>
        <strain evidence="10">COL-18-3</strain>
    </source>
</reference>
<evidence type="ECO:0000259" key="7">
    <source>
        <dbReference type="PROSITE" id="PS51685"/>
    </source>
</evidence>
<dbReference type="EC" id="2.1.1.-" evidence="6"/>
<dbReference type="Pfam" id="PF08498">
    <property type="entry name" value="Sterol_MT_C"/>
    <property type="match status" value="1"/>
</dbReference>
<dbReference type="OrthoDB" id="540004at2759"/>
<sequence length="376" mass="42139">MPRAHQDEILDPTPETSTLLHGADVVIPNSPFESVKTMAKKNREVFDSSYNTYENFWGNDRGKTVDKRSDKYKVMTNTFYNLVTDFYEYGWGQSFHFARRSETETFDESIDRHEHLLFSKARIEKGDKVLDVGCGVGGPARQCVKLTGAHVTGINNNDYQLEKATKNSAKLGLSENTKFVKGDFMNMPFEHNSFDAVYAIEATCHAPDLVGVYKQIYNVLKPGGRAAIYEWCTTDTYDPSNPKHAEVISGIEYGNSLPKLFSTKECLSAIEKAGFELVYSEDLAITGPGNEMPWYSDLFQDFISFKSLRAFIKSVVGRKISSGMLALFGLLRIIPKAIYDTNEILLEASDSCVAGGKHNIFTPMFLVVARKPLDSQ</sequence>
<keyword evidence="6" id="KW-0756">Sterol biosynthesis</keyword>
<evidence type="ECO:0000256" key="4">
    <source>
        <dbReference type="ARBA" id="ARBA00038188"/>
    </source>
</evidence>
<evidence type="ECO:0000256" key="3">
    <source>
        <dbReference type="ARBA" id="ARBA00022691"/>
    </source>
</evidence>
<evidence type="ECO:0000256" key="6">
    <source>
        <dbReference type="RuleBase" id="RU362025"/>
    </source>
</evidence>
<evidence type="ECO:0000313" key="9">
    <source>
        <dbReference type="EMBL" id="OMH82372.1"/>
    </source>
</evidence>
<evidence type="ECO:0000256" key="1">
    <source>
        <dbReference type="ARBA" id="ARBA00022603"/>
    </source>
</evidence>
<dbReference type="InterPro" id="IPR030384">
    <property type="entry name" value="MeTrfase_SMT"/>
</dbReference>
<evidence type="ECO:0000313" key="10">
    <source>
        <dbReference type="Proteomes" id="UP000188320"/>
    </source>
</evidence>
<organism evidence="8 10">
    <name type="scientific">Zancudomyces culisetae</name>
    <name type="common">Gut fungus</name>
    <name type="synonym">Smittium culisetae</name>
    <dbReference type="NCBI Taxonomy" id="1213189"/>
    <lineage>
        <taxon>Eukaryota</taxon>
        <taxon>Fungi</taxon>
        <taxon>Fungi incertae sedis</taxon>
        <taxon>Zoopagomycota</taxon>
        <taxon>Kickxellomycotina</taxon>
        <taxon>Harpellomycetes</taxon>
        <taxon>Harpellales</taxon>
        <taxon>Legeriomycetaceae</taxon>
        <taxon>Zancudomyces</taxon>
    </lineage>
</organism>
<dbReference type="GO" id="GO:0016126">
    <property type="term" value="P:sterol biosynthetic process"/>
    <property type="evidence" value="ECO:0007669"/>
    <property type="project" value="UniProtKB-KW"/>
</dbReference>
<comment type="similarity">
    <text evidence="4 5 6">Belongs to the class I-like SAM-binding methyltransferase superfamily. Erg6/SMT family.</text>
</comment>
<keyword evidence="6" id="KW-0444">Lipid biosynthesis</keyword>
<dbReference type="GO" id="GO:0005783">
    <property type="term" value="C:endoplasmic reticulum"/>
    <property type="evidence" value="ECO:0007669"/>
    <property type="project" value="TreeGrafter"/>
</dbReference>
<dbReference type="InterPro" id="IPR013216">
    <property type="entry name" value="Methyltransf_11"/>
</dbReference>
<comment type="caution">
    <text evidence="8">The sequence shown here is derived from an EMBL/GenBank/DDBJ whole genome shotgun (WGS) entry which is preliminary data.</text>
</comment>
<dbReference type="AlphaFoldDB" id="A0A1R1PGQ5"/>
<dbReference type="PANTHER" id="PTHR44068:SF1">
    <property type="entry name" value="HYPOTHETICAL LOC100005854"/>
    <property type="match status" value="1"/>
</dbReference>
<comment type="pathway">
    <text evidence="6">Steroid metabolism.</text>
</comment>
<dbReference type="GO" id="GO:0003838">
    <property type="term" value="F:sterol 24-C-methyltransferase activity"/>
    <property type="evidence" value="ECO:0007669"/>
    <property type="project" value="TreeGrafter"/>
</dbReference>
<accession>A0A1R1PGQ5</accession>
<keyword evidence="3 5" id="KW-0949">S-adenosyl-L-methionine</keyword>
<dbReference type="EMBL" id="LSSK01000678">
    <property type="protein sequence ID" value="OMH82372.1"/>
    <property type="molecule type" value="Genomic_DNA"/>
</dbReference>
<dbReference type="Pfam" id="PF08241">
    <property type="entry name" value="Methyltransf_11"/>
    <property type="match status" value="1"/>
</dbReference>
<keyword evidence="2 5" id="KW-0808">Transferase</keyword>
<dbReference type="GO" id="GO:0032259">
    <property type="term" value="P:methylation"/>
    <property type="evidence" value="ECO:0007669"/>
    <property type="project" value="UniProtKB-KW"/>
</dbReference>
<dbReference type="Proteomes" id="UP000188320">
    <property type="component" value="Unassembled WGS sequence"/>
</dbReference>
<evidence type="ECO:0000256" key="5">
    <source>
        <dbReference type="PROSITE-ProRule" id="PRU01022"/>
    </source>
</evidence>
<reference evidence="8" key="1">
    <citation type="submission" date="2017-01" db="EMBL/GenBank/DDBJ databases">
        <authorList>
            <person name="Mah S.A."/>
            <person name="Swanson W.J."/>
            <person name="Moy G.W."/>
            <person name="Vacquier V.D."/>
        </authorList>
    </citation>
    <scope>NUCLEOTIDE SEQUENCE [LARGE SCALE GENOMIC DNA]</scope>
    <source>
        <strain evidence="8">COL-18-3</strain>
    </source>
</reference>
<dbReference type="PANTHER" id="PTHR44068">
    <property type="entry name" value="ZGC:194242"/>
    <property type="match status" value="1"/>
</dbReference>
<protein>
    <recommendedName>
        <fullName evidence="6">Sterol 24-C-methyltransferase</fullName>
        <ecNumber evidence="6">2.1.1.-</ecNumber>
    </recommendedName>
    <alternativeName>
        <fullName evidence="6">Delta(24)-sterol C-methyltransferase</fullName>
    </alternativeName>
</protein>
<keyword evidence="6" id="KW-1207">Sterol metabolism</keyword>
<proteinExistence type="inferred from homology"/>
<evidence type="ECO:0000313" key="8">
    <source>
        <dbReference type="EMBL" id="OMH80093.1"/>
    </source>
</evidence>
<feature type="domain" description="SAM-dependent methyltransferase Erg6/SMT-type" evidence="7">
    <location>
        <begin position="79"/>
        <end position="372"/>
    </location>
</feature>
<dbReference type="EMBL" id="LSSK01001310">
    <property type="protein sequence ID" value="OMH80093.1"/>
    <property type="molecule type" value="Genomic_DNA"/>
</dbReference>
<dbReference type="InterPro" id="IPR029063">
    <property type="entry name" value="SAM-dependent_MTases_sf"/>
</dbReference>
<dbReference type="Gene3D" id="3.40.50.150">
    <property type="entry name" value="Vaccinia Virus protein VP39"/>
    <property type="match status" value="1"/>
</dbReference>
<dbReference type="InterPro" id="IPR050447">
    <property type="entry name" value="Erg6_SMT_methyltransf"/>
</dbReference>
<keyword evidence="10" id="KW-1185">Reference proteome</keyword>